<evidence type="ECO:0000313" key="9">
    <source>
        <dbReference type="Proteomes" id="UP000568106"/>
    </source>
</evidence>
<evidence type="ECO:0000313" key="8">
    <source>
        <dbReference type="EMBL" id="MBB5315547.1"/>
    </source>
</evidence>
<dbReference type="GO" id="GO:0004222">
    <property type="term" value="F:metalloendopeptidase activity"/>
    <property type="evidence" value="ECO:0007669"/>
    <property type="project" value="InterPro"/>
</dbReference>
<comment type="cofactor">
    <cofactor evidence="1">
        <name>Zn(2+)</name>
        <dbReference type="ChEBI" id="CHEBI:29105"/>
    </cofactor>
</comment>
<feature type="domain" description="Peptidase M48" evidence="7">
    <location>
        <begin position="56"/>
        <end position="240"/>
    </location>
</feature>
<keyword evidence="4" id="KW-0378">Hydrolase</keyword>
<evidence type="ECO:0000256" key="5">
    <source>
        <dbReference type="ARBA" id="ARBA00022833"/>
    </source>
</evidence>
<dbReference type="Pfam" id="PF01435">
    <property type="entry name" value="Peptidase_M48"/>
    <property type="match status" value="1"/>
</dbReference>
<keyword evidence="6" id="KW-0482">Metalloprotease</keyword>
<dbReference type="AlphaFoldDB" id="A0A7W8IEP5"/>
<dbReference type="Gene3D" id="3.30.2010.10">
    <property type="entry name" value="Metalloproteases ('zincins'), catalytic domain"/>
    <property type="match status" value="1"/>
</dbReference>
<evidence type="ECO:0000256" key="6">
    <source>
        <dbReference type="ARBA" id="ARBA00023049"/>
    </source>
</evidence>
<accession>A0A7W8IEP5</accession>
<evidence type="ECO:0000259" key="7">
    <source>
        <dbReference type="Pfam" id="PF01435"/>
    </source>
</evidence>
<keyword evidence="3" id="KW-0479">Metal-binding</keyword>
<dbReference type="SUPFAM" id="SSF50998">
    <property type="entry name" value="Quinoprotein alcohol dehydrogenase-like"/>
    <property type="match status" value="2"/>
</dbReference>
<dbReference type="GO" id="GO:0051603">
    <property type="term" value="P:proteolysis involved in protein catabolic process"/>
    <property type="evidence" value="ECO:0007669"/>
    <property type="project" value="TreeGrafter"/>
</dbReference>
<evidence type="ECO:0000256" key="2">
    <source>
        <dbReference type="ARBA" id="ARBA00022670"/>
    </source>
</evidence>
<name>A0A7W8IEP5_9BACT</name>
<dbReference type="InterPro" id="IPR015943">
    <property type="entry name" value="WD40/YVTN_repeat-like_dom_sf"/>
</dbReference>
<sequence>MISHAFPQSTPQSACGAPPAALQSTQANIFSEQQEQWLGEAMADYIETENRPVKNPKENAYLDTIGGRLLAALPPTKIQFHFLLVESPEVNGFSLAGGRVYLTRKLVASAHSEDEVAGVVAHEMGHILSHQFAIETTADLRRLLGVTSVTDRADIYTKFQRLTDARQHDKHAIAVDSDDKQDGADRVAVYAAAAAGYRAQAYAEFWDRSFFVGGKTGGRLGDFFQTTTPSQKRLRRIRGIIAELPSGCGAVADNTSTAFEHWHTLVLEDQVGATPTAPAATAISTNTTPIQLNPPLRLNIDHLRFSRDGQYILAQDESSIFVLSRSPFRELFRFDAERGLPADFTPDSKQIAFYTPNLHVELWNIAQQKLVSAHEVVTQENCLQTLLSPDARTLICIAYPAAEVNLRALLIDIETGQVVFEKKDWFHPNFNFEMSVFVRQLEKDTSGVLTSAFSADGNTLLLGPGADRLAFDLRTRTPIKISGALTSYDFPITYCFEGNDKIVAVHALQAANSGVFSFPDGKRLQSLKLGLPFMNATTTAGYVTTSGSNEAVVGVVDVNATKYVLGSKSPAIDVFGDSFVVENLAGSIVLGKLSDPNPMHILSANMPLSPLAPARSTAISPDGRYLALSARTRGAVWDLATGKQIFLMRGFRSSWWTPDGKLLAEFTATDKEHPAVIGELTPEPRLAKNMAYKLPDQAHLENNDLLEWKSQNKKAWTLTAYSPADLAVKWTRQFPEGRPGYTTNYGDTDLIFSDLLLSSAAKEKLRSNAILKEQTDAIKQKPAGRLIEIVNAEDGTVRAQVVVQVPLTYEGVDGFSRLGDLLYLSTGDNRIIVYSLKTGVQLRQLYGSVVAADIASQTICTHNRRNETTVSDKTGAELVHLTLDSPLRFAEFRNHGTQLLVLTADQRVTSYTISNETHVTTASNVQ</sequence>
<dbReference type="Gene3D" id="2.130.10.10">
    <property type="entry name" value="YVTN repeat-like/Quinoprotein amine dehydrogenase"/>
    <property type="match status" value="2"/>
</dbReference>
<dbReference type="GO" id="GO:0016020">
    <property type="term" value="C:membrane"/>
    <property type="evidence" value="ECO:0007669"/>
    <property type="project" value="TreeGrafter"/>
</dbReference>
<evidence type="ECO:0000256" key="1">
    <source>
        <dbReference type="ARBA" id="ARBA00001947"/>
    </source>
</evidence>
<keyword evidence="5" id="KW-0862">Zinc</keyword>
<proteinExistence type="predicted"/>
<gene>
    <name evidence="8" type="ORF">HDF09_000197</name>
</gene>
<evidence type="ECO:0000256" key="3">
    <source>
        <dbReference type="ARBA" id="ARBA00022723"/>
    </source>
</evidence>
<dbReference type="InterPro" id="IPR051156">
    <property type="entry name" value="Mito/Outer_Membr_Metalloprot"/>
</dbReference>
<keyword evidence="9" id="KW-1185">Reference proteome</keyword>
<keyword evidence="2" id="KW-0645">Protease</keyword>
<dbReference type="PANTHER" id="PTHR22726:SF1">
    <property type="entry name" value="METALLOENDOPEPTIDASE OMA1, MITOCHONDRIAL"/>
    <property type="match status" value="1"/>
</dbReference>
<dbReference type="Proteomes" id="UP000568106">
    <property type="component" value="Unassembled WGS sequence"/>
</dbReference>
<dbReference type="InterPro" id="IPR011047">
    <property type="entry name" value="Quinoprotein_ADH-like_sf"/>
</dbReference>
<dbReference type="GO" id="GO:0046872">
    <property type="term" value="F:metal ion binding"/>
    <property type="evidence" value="ECO:0007669"/>
    <property type="project" value="UniProtKB-KW"/>
</dbReference>
<protein>
    <submittedName>
        <fullName evidence="8">WD40 repeat protein</fullName>
    </submittedName>
</protein>
<reference evidence="8" key="1">
    <citation type="submission" date="2020-08" db="EMBL/GenBank/DDBJ databases">
        <title>Genomic Encyclopedia of Type Strains, Phase IV (KMG-V): Genome sequencing to study the core and pangenomes of soil and plant-associated prokaryotes.</title>
        <authorList>
            <person name="Whitman W."/>
        </authorList>
    </citation>
    <scope>NUCLEOTIDE SEQUENCE [LARGE SCALE GENOMIC DNA]</scope>
    <source>
        <strain evidence="8">M8UP27</strain>
    </source>
</reference>
<dbReference type="InterPro" id="IPR001915">
    <property type="entry name" value="Peptidase_M48"/>
</dbReference>
<dbReference type="PANTHER" id="PTHR22726">
    <property type="entry name" value="METALLOENDOPEPTIDASE OMA1"/>
    <property type="match status" value="1"/>
</dbReference>
<evidence type="ECO:0000256" key="4">
    <source>
        <dbReference type="ARBA" id="ARBA00022801"/>
    </source>
</evidence>
<organism evidence="8 9">
    <name type="scientific">Tunturiibacter empetritectus</name>
    <dbReference type="NCBI Taxonomy" id="3069691"/>
    <lineage>
        <taxon>Bacteria</taxon>
        <taxon>Pseudomonadati</taxon>
        <taxon>Acidobacteriota</taxon>
        <taxon>Terriglobia</taxon>
        <taxon>Terriglobales</taxon>
        <taxon>Acidobacteriaceae</taxon>
        <taxon>Tunturiibacter</taxon>
    </lineage>
</organism>
<dbReference type="EMBL" id="JACHDY010000001">
    <property type="protein sequence ID" value="MBB5315547.1"/>
    <property type="molecule type" value="Genomic_DNA"/>
</dbReference>
<comment type="caution">
    <text evidence="8">The sequence shown here is derived from an EMBL/GenBank/DDBJ whole genome shotgun (WGS) entry which is preliminary data.</text>
</comment>